<dbReference type="Proteomes" id="UP000510686">
    <property type="component" value="Chromosome 1"/>
</dbReference>
<keyword evidence="3" id="KW-0808">Transferase</keyword>
<evidence type="ECO:0000256" key="3">
    <source>
        <dbReference type="ARBA" id="ARBA00022679"/>
    </source>
</evidence>
<evidence type="ECO:0000313" key="7">
    <source>
        <dbReference type="Proteomes" id="UP000510686"/>
    </source>
</evidence>
<evidence type="ECO:0000259" key="5">
    <source>
        <dbReference type="Pfam" id="PF01755"/>
    </source>
</evidence>
<feature type="transmembrane region" description="Helical" evidence="4">
    <location>
        <begin position="27"/>
        <end position="47"/>
    </location>
</feature>
<dbReference type="OrthoDB" id="47375at2759"/>
<reference evidence="6 7" key="1">
    <citation type="submission" date="2020-07" db="EMBL/GenBank/DDBJ databases">
        <title>Telomere length de novo assembly of all 7 chromosomes of the fungus, Metarhizium brunneum, using a novel assembly pipeline.</title>
        <authorList>
            <person name="Saud z."/>
            <person name="Kortsinoglou A."/>
            <person name="Kouvelis V.N."/>
            <person name="Butt T.M."/>
        </authorList>
    </citation>
    <scope>NUCLEOTIDE SEQUENCE [LARGE SCALE GENOMIC DNA]</scope>
    <source>
        <strain evidence="6 7">4556</strain>
    </source>
</reference>
<keyword evidence="7" id="KW-1185">Reference proteome</keyword>
<evidence type="ECO:0000256" key="1">
    <source>
        <dbReference type="ARBA" id="ARBA00006721"/>
    </source>
</evidence>
<accession>A0A7D5Z1H2</accession>
<dbReference type="InterPro" id="IPR002654">
    <property type="entry name" value="Glyco_trans_25"/>
</dbReference>
<name>A0A7D5Z1H2_9HYPO</name>
<feature type="domain" description="Glycosyl transferase family 25" evidence="5">
    <location>
        <begin position="148"/>
        <end position="322"/>
    </location>
</feature>
<dbReference type="PANTHER" id="PTHR10730:SF53">
    <property type="entry name" value="GLYCOSYLTRANSFERASE 25 FAMILY MEMBER"/>
    <property type="match status" value="1"/>
</dbReference>
<dbReference type="RefSeq" id="XP_014542180.1">
    <property type="nucleotide sequence ID" value="XM_014686694.1"/>
</dbReference>
<organism evidence="6 7">
    <name type="scientific">Metarhizium brunneum</name>
    <dbReference type="NCBI Taxonomy" id="500148"/>
    <lineage>
        <taxon>Eukaryota</taxon>
        <taxon>Fungi</taxon>
        <taxon>Dikarya</taxon>
        <taxon>Ascomycota</taxon>
        <taxon>Pezizomycotina</taxon>
        <taxon>Sordariomycetes</taxon>
        <taxon>Hypocreomycetidae</taxon>
        <taxon>Hypocreales</taxon>
        <taxon>Clavicipitaceae</taxon>
        <taxon>Metarhizium</taxon>
    </lineage>
</organism>
<keyword evidence="4" id="KW-1133">Transmembrane helix</keyword>
<dbReference type="KEGG" id="mbrn:26245211"/>
<dbReference type="PANTHER" id="PTHR10730">
    <property type="entry name" value="PROCOLLAGEN-LYSINE,2-OXOGLUTARATE 5-DIOXYGENASE/GLYCOSYLTRANSFERASE 25 FAMILY MEMBER"/>
    <property type="match status" value="1"/>
</dbReference>
<dbReference type="EMBL" id="CP058932">
    <property type="protein sequence ID" value="QLI64049.1"/>
    <property type="molecule type" value="Genomic_DNA"/>
</dbReference>
<proteinExistence type="inferred from homology"/>
<dbReference type="GO" id="GO:0016740">
    <property type="term" value="F:transferase activity"/>
    <property type="evidence" value="ECO:0007669"/>
    <property type="project" value="UniProtKB-KW"/>
</dbReference>
<evidence type="ECO:0000313" key="6">
    <source>
        <dbReference type="EMBL" id="QLI64049.1"/>
    </source>
</evidence>
<keyword evidence="4" id="KW-0472">Membrane</keyword>
<dbReference type="AlphaFoldDB" id="A0A7D5Z1H2"/>
<keyword evidence="2" id="KW-0328">Glycosyltransferase</keyword>
<dbReference type="InterPro" id="IPR050757">
    <property type="entry name" value="Collagen_mod_GT25"/>
</dbReference>
<dbReference type="Pfam" id="PF01755">
    <property type="entry name" value="Glyco_transf_25"/>
    <property type="match status" value="1"/>
</dbReference>
<keyword evidence="4" id="KW-0812">Transmembrane</keyword>
<evidence type="ECO:0000256" key="4">
    <source>
        <dbReference type="SAM" id="Phobius"/>
    </source>
</evidence>
<sequence length="418" mass="46608">MSTIESIVAFSRSHVSSSGTLSCRSPLFRLLVTALIFFTLSTLFIFATGPVADRSALWLPSTRTNGQNGPSAIDREHYPPVVPTADNDAGNSTLGFSSIYFIYLPSRYDRLDAMSLQSYLSGVDLTEYPAVGPQLIKDVGMPPTRKPGKLRTSEQGCWRAHANIWSTMLRQKLPPLLIVESDATWDINIRKIMPNLNNHFRQFLREINSTQLHNPAWPAEAVARNESTRTSDDDPWLSSHWDILSFGQCHETDENNDIRLIYNDPFVPLGKDYQGRALTHERVIRRSGGITCTTAYAVSQTGAAKLLLRTAVNLDMPVDMVMQEMIVAGDLVSYSVMPPIMAQWQYAEGIGMEERGANSNINKAGIFSGLFSLFARKKAWENVKASGSVWTTKTYHEDVAFDEMSLQGAWKRVFGTAN</sequence>
<gene>
    <name evidence="6" type="ORF">G6M90_00g005320</name>
</gene>
<protein>
    <recommendedName>
        <fullName evidence="5">Glycosyl transferase family 25 domain-containing protein</fullName>
    </recommendedName>
</protein>
<dbReference type="GeneID" id="26245211"/>
<comment type="similarity">
    <text evidence="1">Belongs to the glycosyltransferase 25 family.</text>
</comment>
<evidence type="ECO:0000256" key="2">
    <source>
        <dbReference type="ARBA" id="ARBA00022676"/>
    </source>
</evidence>
<dbReference type="CDD" id="cd06532">
    <property type="entry name" value="Glyco_transf_25"/>
    <property type="match status" value="1"/>
</dbReference>